<dbReference type="GO" id="GO:0003676">
    <property type="term" value="F:nucleic acid binding"/>
    <property type="evidence" value="ECO:0007669"/>
    <property type="project" value="InterPro"/>
</dbReference>
<dbReference type="Pfam" id="PF01585">
    <property type="entry name" value="G-patch"/>
    <property type="match status" value="1"/>
</dbReference>
<dbReference type="STRING" id="9009.A0A226MDT2"/>
<sequence>MAEPLGAGMRFAESQLRRHGWKRGRGLGKREDGIARPIRVSVKCGTAGVGHDPAEQFSFHWWEHVFNEAAANIAVQDGQDEVCVEMLSEQRFGVSTEKPHKVPPPTGSALYGRFVKAATLTARGEEPTKQQMGSESREEEEEKLDRSSARRHCSWGELTDEELVQVCGGRTAHKGARHGLTMSAKLARLEQQERAFLAAMHRGGGQPASPHGSATAEKKKKKRKWSLDGADVEGLQSQEQSRGKEEAGERRVGKRKKKKRKKDEVANTEVLPEDTRGPGGAEYSLGERRKKKKKR</sequence>
<dbReference type="EMBL" id="MCFN01001208">
    <property type="protein sequence ID" value="OXB53446.1"/>
    <property type="molecule type" value="Genomic_DNA"/>
</dbReference>
<keyword evidence="5" id="KW-1185">Reference proteome</keyword>
<protein>
    <recommendedName>
        <fullName evidence="1">G patch domain-containing protein 4</fullName>
    </recommendedName>
</protein>
<comment type="caution">
    <text evidence="4">The sequence shown here is derived from an EMBL/GenBank/DDBJ whole genome shotgun (WGS) entry which is preliminary data.</text>
</comment>
<evidence type="ECO:0000259" key="3">
    <source>
        <dbReference type="PROSITE" id="PS50174"/>
    </source>
</evidence>
<evidence type="ECO:0000313" key="4">
    <source>
        <dbReference type="EMBL" id="OXB53446.1"/>
    </source>
</evidence>
<evidence type="ECO:0000256" key="2">
    <source>
        <dbReference type="SAM" id="MobiDB-lite"/>
    </source>
</evidence>
<dbReference type="InterPro" id="IPR000467">
    <property type="entry name" value="G_patch_dom"/>
</dbReference>
<dbReference type="Proteomes" id="UP000198323">
    <property type="component" value="Unassembled WGS sequence"/>
</dbReference>
<gene>
    <name evidence="4" type="ORF">ASZ78_005782</name>
</gene>
<feature type="region of interest" description="Disordered" evidence="2">
    <location>
        <begin position="202"/>
        <end position="295"/>
    </location>
</feature>
<evidence type="ECO:0000313" key="5">
    <source>
        <dbReference type="Proteomes" id="UP000198323"/>
    </source>
</evidence>
<name>A0A226MDT2_CALSU</name>
<dbReference type="SMART" id="SM00443">
    <property type="entry name" value="G_patch"/>
    <property type="match status" value="1"/>
</dbReference>
<accession>A0A226MDT2</accession>
<feature type="compositionally biased region" description="Basic residues" evidence="2">
    <location>
        <begin position="252"/>
        <end position="261"/>
    </location>
</feature>
<feature type="region of interest" description="Disordered" evidence="2">
    <location>
        <begin position="120"/>
        <end position="151"/>
    </location>
</feature>
<dbReference type="PROSITE" id="PS50174">
    <property type="entry name" value="G_PATCH"/>
    <property type="match status" value="1"/>
</dbReference>
<dbReference type="InterPro" id="IPR050656">
    <property type="entry name" value="PINX1"/>
</dbReference>
<organism evidence="4 5">
    <name type="scientific">Callipepla squamata</name>
    <name type="common">Scaled quail</name>
    <dbReference type="NCBI Taxonomy" id="9009"/>
    <lineage>
        <taxon>Eukaryota</taxon>
        <taxon>Metazoa</taxon>
        <taxon>Chordata</taxon>
        <taxon>Craniata</taxon>
        <taxon>Vertebrata</taxon>
        <taxon>Euteleostomi</taxon>
        <taxon>Archelosauria</taxon>
        <taxon>Archosauria</taxon>
        <taxon>Dinosauria</taxon>
        <taxon>Saurischia</taxon>
        <taxon>Theropoda</taxon>
        <taxon>Coelurosauria</taxon>
        <taxon>Aves</taxon>
        <taxon>Neognathae</taxon>
        <taxon>Galloanserae</taxon>
        <taxon>Galliformes</taxon>
        <taxon>Odontophoridae</taxon>
        <taxon>Callipepla</taxon>
    </lineage>
</organism>
<dbReference type="OrthoDB" id="10019757at2759"/>
<dbReference type="AlphaFoldDB" id="A0A226MDT2"/>
<dbReference type="PANTHER" id="PTHR23149">
    <property type="entry name" value="G PATCH DOMAIN CONTAINING PROTEIN"/>
    <property type="match status" value="1"/>
</dbReference>
<proteinExistence type="predicted"/>
<dbReference type="GO" id="GO:0005730">
    <property type="term" value="C:nucleolus"/>
    <property type="evidence" value="ECO:0007669"/>
    <property type="project" value="TreeGrafter"/>
</dbReference>
<feature type="compositionally biased region" description="Basic and acidic residues" evidence="2">
    <location>
        <begin position="241"/>
        <end position="251"/>
    </location>
</feature>
<evidence type="ECO:0000256" key="1">
    <source>
        <dbReference type="ARBA" id="ARBA00040365"/>
    </source>
</evidence>
<reference evidence="4 5" key="1">
    <citation type="submission" date="2016-07" db="EMBL/GenBank/DDBJ databases">
        <title>Disparate Historic Effective Population Sizes Predicted by Modern Levels of Genome Diversity for the Scaled Quail (Callipepla squamata) and the Northern Bobwhite (Colinus virginianus): Inferences from First and Second Generation Draft Genome Assemblies for Sympatric New World Quail.</title>
        <authorList>
            <person name="Oldeschulte D.L."/>
            <person name="Halley Y.A."/>
            <person name="Bhattarai E.K."/>
            <person name="Brashear W.A."/>
            <person name="Hill J."/>
            <person name="Metz R.P."/>
            <person name="Johnson C.D."/>
            <person name="Rollins D."/>
            <person name="Peterson M.J."/>
            <person name="Bickhart D.M."/>
            <person name="Decker J.E."/>
            <person name="Seabury C.M."/>
        </authorList>
    </citation>
    <scope>NUCLEOTIDE SEQUENCE [LARGE SCALE GENOMIC DNA]</scope>
    <source>
        <strain evidence="4 5">Texas</strain>
        <tissue evidence="4">Leg muscle</tissue>
    </source>
</reference>
<dbReference type="PANTHER" id="PTHR23149:SF9">
    <property type="entry name" value="G PATCH DOMAIN-CONTAINING PROTEIN 4"/>
    <property type="match status" value="1"/>
</dbReference>
<feature type="domain" description="G-patch" evidence="3">
    <location>
        <begin position="8"/>
        <end position="54"/>
    </location>
</feature>